<dbReference type="InterPro" id="IPR023347">
    <property type="entry name" value="Lysozyme_dom_sf"/>
</dbReference>
<keyword evidence="6 7" id="KW-0326">Glycosidase</keyword>
<evidence type="ECO:0000256" key="4">
    <source>
        <dbReference type="ARBA" id="ARBA00022801"/>
    </source>
</evidence>
<dbReference type="SUPFAM" id="SSF53955">
    <property type="entry name" value="Lysozyme-like"/>
    <property type="match status" value="1"/>
</dbReference>
<name>A0A401IDR8_APHSA</name>
<evidence type="ECO:0000256" key="7">
    <source>
        <dbReference type="RuleBase" id="RU003788"/>
    </source>
</evidence>
<dbReference type="OrthoDB" id="529831at2"/>
<dbReference type="Proteomes" id="UP000287247">
    <property type="component" value="Unassembled WGS sequence"/>
</dbReference>
<keyword evidence="5" id="KW-1035">Host cytoplasm</keyword>
<dbReference type="GO" id="GO:0016998">
    <property type="term" value="P:cell wall macromolecule catabolic process"/>
    <property type="evidence" value="ECO:0007669"/>
    <property type="project" value="InterPro"/>
</dbReference>
<evidence type="ECO:0000313" key="9">
    <source>
        <dbReference type="EMBL" id="GBF79443.1"/>
    </source>
</evidence>
<evidence type="ECO:0000256" key="2">
    <source>
        <dbReference type="ARBA" id="ARBA00022529"/>
    </source>
</evidence>
<dbReference type="HAMAP" id="MF_04110">
    <property type="entry name" value="ENDOLYSIN_T4"/>
    <property type="match status" value="1"/>
</dbReference>
<comment type="caution">
    <text evidence="9">The sequence shown here is derived from an EMBL/GenBank/DDBJ whole genome shotgun (WGS) entry which is preliminary data.</text>
</comment>
<protein>
    <recommendedName>
        <fullName evidence="7">Lysozyme</fullName>
        <ecNumber evidence="7">3.2.1.17</ecNumber>
    </recommendedName>
</protein>
<comment type="similarity">
    <text evidence="7">Belongs to the glycosyl hydrolase 24 family.</text>
</comment>
<evidence type="ECO:0000256" key="3">
    <source>
        <dbReference type="ARBA" id="ARBA00022638"/>
    </source>
</evidence>
<evidence type="ECO:0000256" key="6">
    <source>
        <dbReference type="ARBA" id="ARBA00023295"/>
    </source>
</evidence>
<keyword evidence="10" id="KW-1185">Reference proteome</keyword>
<dbReference type="RefSeq" id="WP_125061050.1">
    <property type="nucleotide sequence ID" value="NZ_BDQK01000002.1"/>
</dbReference>
<gene>
    <name evidence="9" type="ORF">AsFPU1_0838</name>
</gene>
<dbReference type="InterPro" id="IPR034690">
    <property type="entry name" value="Endolysin_T4_type"/>
</dbReference>
<dbReference type="Gene3D" id="1.10.530.40">
    <property type="match status" value="1"/>
</dbReference>
<evidence type="ECO:0000256" key="5">
    <source>
        <dbReference type="ARBA" id="ARBA00023200"/>
    </source>
</evidence>
<dbReference type="CDD" id="cd00737">
    <property type="entry name" value="lyz_endolysin_autolysin"/>
    <property type="match status" value="1"/>
</dbReference>
<keyword evidence="3 7" id="KW-0081">Bacteriolytic enzyme</keyword>
<feature type="region of interest" description="Disordered" evidence="8">
    <location>
        <begin position="138"/>
        <end position="157"/>
    </location>
</feature>
<feature type="compositionally biased region" description="Polar residues" evidence="8">
    <location>
        <begin position="144"/>
        <end position="157"/>
    </location>
</feature>
<sequence length="157" mass="17282">MNITQNCLDLIKKWEGFRANAYLDPVNISTIGYGTIRYPNGQKVQMGDIISEPEAEALMKLEADEFAEIVSKAVTVALNQNQFDGLVCFCYNVGAGAFQESTLLKKLNAQDYTGAAEQFLVWNKGTINGRKVVLEGLTNRRKGQQPTVNRSTDVTGA</sequence>
<evidence type="ECO:0000256" key="8">
    <source>
        <dbReference type="SAM" id="MobiDB-lite"/>
    </source>
</evidence>
<dbReference type="EMBL" id="BDQK01000002">
    <property type="protein sequence ID" value="GBF79443.1"/>
    <property type="molecule type" value="Genomic_DNA"/>
</dbReference>
<proteinExistence type="inferred from homology"/>
<keyword evidence="4 7" id="KW-0378">Hydrolase</keyword>
<dbReference type="GO" id="GO:0003796">
    <property type="term" value="F:lysozyme activity"/>
    <property type="evidence" value="ECO:0007669"/>
    <property type="project" value="UniProtKB-EC"/>
</dbReference>
<evidence type="ECO:0000313" key="10">
    <source>
        <dbReference type="Proteomes" id="UP000287247"/>
    </source>
</evidence>
<dbReference type="InterPro" id="IPR051018">
    <property type="entry name" value="Bacteriophage_GH24"/>
</dbReference>
<dbReference type="PANTHER" id="PTHR38107">
    <property type="match status" value="1"/>
</dbReference>
<dbReference type="InterPro" id="IPR033907">
    <property type="entry name" value="Endolysin_autolysin"/>
</dbReference>
<dbReference type="GO" id="GO:0042742">
    <property type="term" value="P:defense response to bacterium"/>
    <property type="evidence" value="ECO:0007669"/>
    <property type="project" value="UniProtKB-KW"/>
</dbReference>
<dbReference type="PANTHER" id="PTHR38107:SF3">
    <property type="entry name" value="LYSOZYME RRRD-RELATED"/>
    <property type="match status" value="1"/>
</dbReference>
<evidence type="ECO:0000256" key="1">
    <source>
        <dbReference type="ARBA" id="ARBA00000632"/>
    </source>
</evidence>
<accession>A0A401IDR8</accession>
<dbReference type="GO" id="GO:0031640">
    <property type="term" value="P:killing of cells of another organism"/>
    <property type="evidence" value="ECO:0007669"/>
    <property type="project" value="UniProtKB-KW"/>
</dbReference>
<dbReference type="EC" id="3.2.1.17" evidence="7"/>
<dbReference type="Pfam" id="PF00959">
    <property type="entry name" value="Phage_lysozyme"/>
    <property type="match status" value="1"/>
</dbReference>
<reference evidence="10" key="1">
    <citation type="submission" date="2017-05" db="EMBL/GenBank/DDBJ databases">
        <title>Physiological properties and genetic analysis related to exopolysaccharide production of fresh-water unicellular cyanobacterium Aphanothece sacrum, Suizenji Nori, that has been cultured as a food source in Japan.</title>
        <authorList>
            <person name="Kanesaki Y."/>
            <person name="Yoshikawa S."/>
            <person name="Ohki K."/>
        </authorList>
    </citation>
    <scope>NUCLEOTIDE SEQUENCE [LARGE SCALE GENOMIC DNA]</scope>
    <source>
        <strain evidence="10">FPU1</strain>
    </source>
</reference>
<dbReference type="AlphaFoldDB" id="A0A401IDR8"/>
<keyword evidence="2 7" id="KW-0929">Antimicrobial</keyword>
<dbReference type="GO" id="GO:0009253">
    <property type="term" value="P:peptidoglycan catabolic process"/>
    <property type="evidence" value="ECO:0007669"/>
    <property type="project" value="InterPro"/>
</dbReference>
<dbReference type="InterPro" id="IPR002196">
    <property type="entry name" value="Glyco_hydro_24"/>
</dbReference>
<organism evidence="9 10">
    <name type="scientific">Aphanothece sacrum FPU1</name>
    <dbReference type="NCBI Taxonomy" id="1920663"/>
    <lineage>
        <taxon>Bacteria</taxon>
        <taxon>Bacillati</taxon>
        <taxon>Cyanobacteriota</taxon>
        <taxon>Cyanophyceae</taxon>
        <taxon>Oscillatoriophycideae</taxon>
        <taxon>Chroococcales</taxon>
        <taxon>Aphanothecaceae</taxon>
        <taxon>Aphanothece</taxon>
    </lineage>
</organism>
<dbReference type="InterPro" id="IPR023346">
    <property type="entry name" value="Lysozyme-like_dom_sf"/>
</dbReference>
<comment type="catalytic activity">
    <reaction evidence="1 7">
        <text>Hydrolysis of (1-&gt;4)-beta-linkages between N-acetylmuramic acid and N-acetyl-D-glucosamine residues in a peptidoglycan and between N-acetyl-D-glucosamine residues in chitodextrins.</text>
        <dbReference type="EC" id="3.2.1.17"/>
    </reaction>
</comment>